<sequence>MPLKVNNNPRTLGDFFYMNSLRRVLFYGDKKCQIWL</sequence>
<organism evidence="1">
    <name type="scientific">Siphoviridae sp. cttuC6</name>
    <dbReference type="NCBI Taxonomy" id="2827962"/>
    <lineage>
        <taxon>Viruses</taxon>
        <taxon>Duplodnaviria</taxon>
        <taxon>Heunggongvirae</taxon>
        <taxon>Uroviricota</taxon>
        <taxon>Caudoviricetes</taxon>
    </lineage>
</organism>
<proteinExistence type="predicted"/>
<dbReference type="EMBL" id="BK032667">
    <property type="protein sequence ID" value="DAF53967.1"/>
    <property type="molecule type" value="Genomic_DNA"/>
</dbReference>
<name>A0A8S5STE9_9CAUD</name>
<protein>
    <submittedName>
        <fullName evidence="1">Uncharacterized protein</fullName>
    </submittedName>
</protein>
<reference evidence="1" key="1">
    <citation type="journal article" date="2021" name="Proc. Natl. Acad. Sci. U.S.A.">
        <title>A Catalog of Tens of Thousands of Viruses from Human Metagenomes Reveals Hidden Associations with Chronic Diseases.</title>
        <authorList>
            <person name="Tisza M.J."/>
            <person name="Buck C.B."/>
        </authorList>
    </citation>
    <scope>NUCLEOTIDE SEQUENCE</scope>
    <source>
        <strain evidence="1">CttuC6</strain>
    </source>
</reference>
<accession>A0A8S5STE9</accession>
<evidence type="ECO:0000313" key="1">
    <source>
        <dbReference type="EMBL" id="DAF53967.1"/>
    </source>
</evidence>